<reference evidence="6 7" key="1">
    <citation type="submission" date="2020-12" db="EMBL/GenBank/DDBJ databases">
        <title>Bacterial novel species Pedobacter sp. SD-b isolated from soil.</title>
        <authorList>
            <person name="Jung H.-Y."/>
        </authorList>
    </citation>
    <scope>NUCLEOTIDE SEQUENCE [LARGE SCALE GENOMIC DNA]</scope>
    <source>
        <strain evidence="6 7">SD-b</strain>
    </source>
</reference>
<dbReference type="InterPro" id="IPR023296">
    <property type="entry name" value="Glyco_hydro_beta-prop_sf"/>
</dbReference>
<dbReference type="InterPro" id="IPR006710">
    <property type="entry name" value="Glyco_hydro_43"/>
</dbReference>
<keyword evidence="5" id="KW-0732">Signal</keyword>
<dbReference type="CDD" id="cd18825">
    <property type="entry name" value="GH43_CtGH43-like"/>
    <property type="match status" value="1"/>
</dbReference>
<dbReference type="Gene3D" id="2.115.10.20">
    <property type="entry name" value="Glycosyl hydrolase domain, family 43"/>
    <property type="match status" value="1"/>
</dbReference>
<proteinExistence type="inferred from homology"/>
<feature type="chain" id="PRO_5045519613" evidence="5">
    <location>
        <begin position="23"/>
        <end position="373"/>
    </location>
</feature>
<feature type="signal peptide" evidence="5">
    <location>
        <begin position="1"/>
        <end position="22"/>
    </location>
</feature>
<dbReference type="Proteomes" id="UP000660024">
    <property type="component" value="Unassembled WGS sequence"/>
</dbReference>
<sequence>MKQFNKVFLTFFFLGFATTLSAQMIEQGKPWLDTDGVMVNAHGGGILKYNDTYYWYGEFKRSGKRGNMAMDGVSCYSSKDLATWKNEGLALKMIANTNSLLQPGCILERPKVIYNKKTKKFVMWFHHELKGKGYDAALTGLAVSDHPEGPFKYLKSIRPNKGVWPQNFPDSLKNLSFTIPTDRNAEWHKKVIEGILVQRDFNKGQMARDMTLFVDDDGTAYHIHSSEDNQTLHISKLTDDYLDFTDEYWRVKPGGSNEAPALFKYQNKYYLFTSGTTGWAPNPGRSFVADKIYGPYKNIGNPVRGSQEDIKTTFHSQSTYILPVNKGTETKFIFMGDRWMPDNPIDGCYIWLPITFENNIPVIRWEDPFRLMP</sequence>
<evidence type="ECO:0000256" key="4">
    <source>
        <dbReference type="RuleBase" id="RU361187"/>
    </source>
</evidence>
<evidence type="ECO:0000256" key="5">
    <source>
        <dbReference type="SAM" id="SignalP"/>
    </source>
</evidence>
<dbReference type="PANTHER" id="PTHR22925:SF3">
    <property type="entry name" value="GLYCOSYL HYDROLASE FAMILY PROTEIN 43"/>
    <property type="match status" value="1"/>
</dbReference>
<dbReference type="PANTHER" id="PTHR22925">
    <property type="entry name" value="GLYCOSYL HYDROLASE 43 FAMILY MEMBER"/>
    <property type="match status" value="1"/>
</dbReference>
<evidence type="ECO:0000313" key="7">
    <source>
        <dbReference type="Proteomes" id="UP000660024"/>
    </source>
</evidence>
<accession>A0ABS1BP84</accession>
<dbReference type="Pfam" id="PF04616">
    <property type="entry name" value="Glyco_hydro_43"/>
    <property type="match status" value="1"/>
</dbReference>
<keyword evidence="3 4" id="KW-0326">Glycosidase</keyword>
<protein>
    <submittedName>
        <fullName evidence="6">Family 43 glycosylhydrolase</fullName>
    </submittedName>
</protein>
<name>A0ABS1BP84_9SPHI</name>
<evidence type="ECO:0000256" key="1">
    <source>
        <dbReference type="ARBA" id="ARBA00009865"/>
    </source>
</evidence>
<organism evidence="6 7">
    <name type="scientific">Pedobacter segetis</name>
    <dbReference type="NCBI Taxonomy" id="2793069"/>
    <lineage>
        <taxon>Bacteria</taxon>
        <taxon>Pseudomonadati</taxon>
        <taxon>Bacteroidota</taxon>
        <taxon>Sphingobacteriia</taxon>
        <taxon>Sphingobacteriales</taxon>
        <taxon>Sphingobacteriaceae</taxon>
        <taxon>Pedobacter</taxon>
    </lineage>
</organism>
<dbReference type="SUPFAM" id="SSF75005">
    <property type="entry name" value="Arabinanase/levansucrase/invertase"/>
    <property type="match status" value="1"/>
</dbReference>
<evidence type="ECO:0000256" key="2">
    <source>
        <dbReference type="ARBA" id="ARBA00022801"/>
    </source>
</evidence>
<comment type="similarity">
    <text evidence="1 4">Belongs to the glycosyl hydrolase 43 family.</text>
</comment>
<comment type="caution">
    <text evidence="6">The sequence shown here is derived from an EMBL/GenBank/DDBJ whole genome shotgun (WGS) entry which is preliminary data.</text>
</comment>
<keyword evidence="7" id="KW-1185">Reference proteome</keyword>
<keyword evidence="2 4" id="KW-0378">Hydrolase</keyword>
<evidence type="ECO:0000256" key="3">
    <source>
        <dbReference type="ARBA" id="ARBA00023295"/>
    </source>
</evidence>
<gene>
    <name evidence="6" type="ORF">I5M32_13955</name>
</gene>
<dbReference type="EMBL" id="JAEHFY010000021">
    <property type="protein sequence ID" value="MBK0384069.1"/>
    <property type="molecule type" value="Genomic_DNA"/>
</dbReference>
<evidence type="ECO:0000313" key="6">
    <source>
        <dbReference type="EMBL" id="MBK0384069.1"/>
    </source>
</evidence>
<dbReference type="RefSeq" id="WP_200587437.1">
    <property type="nucleotide sequence ID" value="NZ_JAEHFY010000021.1"/>
</dbReference>